<comment type="caution">
    <text evidence="6">The sequence shown here is derived from an EMBL/GenBank/DDBJ whole genome shotgun (WGS) entry which is preliminary data.</text>
</comment>
<accession>A0A836C6M3</accession>
<evidence type="ECO:0000256" key="4">
    <source>
        <dbReference type="PROSITE-ProRule" id="PRU00134"/>
    </source>
</evidence>
<dbReference type="Gene3D" id="6.10.140.2220">
    <property type="match status" value="1"/>
</dbReference>
<reference evidence="6" key="1">
    <citation type="submission" date="2021-02" db="EMBL/GenBank/DDBJ databases">
        <title>First Annotated Genome of the Yellow-green Alga Tribonema minus.</title>
        <authorList>
            <person name="Mahan K.M."/>
        </authorList>
    </citation>
    <scope>NUCLEOTIDE SEQUENCE</scope>
    <source>
        <strain evidence="6">UTEX B ZZ1240</strain>
    </source>
</reference>
<dbReference type="OrthoDB" id="207074at2759"/>
<keyword evidence="1" id="KW-0479">Metal-binding</keyword>
<feature type="domain" description="MYND-type" evidence="5">
    <location>
        <begin position="229"/>
        <end position="297"/>
    </location>
</feature>
<evidence type="ECO:0000313" key="7">
    <source>
        <dbReference type="Proteomes" id="UP000664859"/>
    </source>
</evidence>
<evidence type="ECO:0000256" key="2">
    <source>
        <dbReference type="ARBA" id="ARBA00022771"/>
    </source>
</evidence>
<dbReference type="AlphaFoldDB" id="A0A836C6M3"/>
<dbReference type="Pfam" id="PF01753">
    <property type="entry name" value="zf-MYND"/>
    <property type="match status" value="1"/>
</dbReference>
<dbReference type="Proteomes" id="UP000664859">
    <property type="component" value="Unassembled WGS sequence"/>
</dbReference>
<gene>
    <name evidence="6" type="ORF">JKP88DRAFT_283958</name>
</gene>
<proteinExistence type="predicted"/>
<sequence length="307" mass="31890">MRGVKCAHCADGVAMPTFAPPPPPEVREVPGIKAATWRCDACGRAPEAARLAARLVDAQHMEARAQALATANGLQAQQLCGSHNAVLVAARGLHLLGTALARIHRVEGRGDIAESEAWSSASWALTYLSVAECVAAGCARRGAACAREHPPAVADMAMAYVLLEQIRTLKDPEAFVRAQSAADVRRLARYVPLLGWCWGGSDDNVLAGAALLHVPPPRRRRADLAPLRCAACKRAKRADAGASGSSGGSAGDGAAAAVGAQPAAALPLLECGGCGLVAYCSRECQKQHWRECHGAVCQTLATLSTSP</sequence>
<evidence type="ECO:0000313" key="6">
    <source>
        <dbReference type="EMBL" id="KAG5175045.1"/>
    </source>
</evidence>
<keyword evidence="2 4" id="KW-0863">Zinc-finger</keyword>
<evidence type="ECO:0000259" key="5">
    <source>
        <dbReference type="PROSITE" id="PS50865"/>
    </source>
</evidence>
<keyword evidence="7" id="KW-1185">Reference proteome</keyword>
<organism evidence="6 7">
    <name type="scientific">Tribonema minus</name>
    <dbReference type="NCBI Taxonomy" id="303371"/>
    <lineage>
        <taxon>Eukaryota</taxon>
        <taxon>Sar</taxon>
        <taxon>Stramenopiles</taxon>
        <taxon>Ochrophyta</taxon>
        <taxon>PX clade</taxon>
        <taxon>Xanthophyceae</taxon>
        <taxon>Tribonematales</taxon>
        <taxon>Tribonemataceae</taxon>
        <taxon>Tribonema</taxon>
    </lineage>
</organism>
<evidence type="ECO:0000256" key="1">
    <source>
        <dbReference type="ARBA" id="ARBA00022723"/>
    </source>
</evidence>
<dbReference type="GO" id="GO:0008270">
    <property type="term" value="F:zinc ion binding"/>
    <property type="evidence" value="ECO:0007669"/>
    <property type="project" value="UniProtKB-KW"/>
</dbReference>
<dbReference type="InterPro" id="IPR002893">
    <property type="entry name" value="Znf_MYND"/>
</dbReference>
<dbReference type="EMBL" id="JAFCMP010000555">
    <property type="protein sequence ID" value="KAG5175045.1"/>
    <property type="molecule type" value="Genomic_DNA"/>
</dbReference>
<protein>
    <recommendedName>
        <fullName evidence="5">MYND-type domain-containing protein</fullName>
    </recommendedName>
</protein>
<dbReference type="SUPFAM" id="SSF144232">
    <property type="entry name" value="HIT/MYND zinc finger-like"/>
    <property type="match status" value="1"/>
</dbReference>
<keyword evidence="3" id="KW-0862">Zinc</keyword>
<dbReference type="PROSITE" id="PS50865">
    <property type="entry name" value="ZF_MYND_2"/>
    <property type="match status" value="1"/>
</dbReference>
<evidence type="ECO:0000256" key="3">
    <source>
        <dbReference type="ARBA" id="ARBA00022833"/>
    </source>
</evidence>
<name>A0A836C6M3_9STRA</name>